<proteinExistence type="predicted"/>
<comment type="caution">
    <text evidence="2">The sequence shown here is derived from an EMBL/GenBank/DDBJ whole genome shotgun (WGS) entry which is preliminary data.</text>
</comment>
<evidence type="ECO:0000256" key="1">
    <source>
        <dbReference type="SAM" id="MobiDB-lite"/>
    </source>
</evidence>
<name>A0AAV3R498_LITER</name>
<accession>A0AAV3R498</accession>
<feature type="region of interest" description="Disordered" evidence="1">
    <location>
        <begin position="157"/>
        <end position="178"/>
    </location>
</feature>
<organism evidence="2 3">
    <name type="scientific">Lithospermum erythrorhizon</name>
    <name type="common">Purple gromwell</name>
    <name type="synonym">Lithospermum officinale var. erythrorhizon</name>
    <dbReference type="NCBI Taxonomy" id="34254"/>
    <lineage>
        <taxon>Eukaryota</taxon>
        <taxon>Viridiplantae</taxon>
        <taxon>Streptophyta</taxon>
        <taxon>Embryophyta</taxon>
        <taxon>Tracheophyta</taxon>
        <taxon>Spermatophyta</taxon>
        <taxon>Magnoliopsida</taxon>
        <taxon>eudicotyledons</taxon>
        <taxon>Gunneridae</taxon>
        <taxon>Pentapetalae</taxon>
        <taxon>asterids</taxon>
        <taxon>lamiids</taxon>
        <taxon>Boraginales</taxon>
        <taxon>Boraginaceae</taxon>
        <taxon>Boraginoideae</taxon>
        <taxon>Lithospermeae</taxon>
        <taxon>Lithospermum</taxon>
    </lineage>
</organism>
<dbReference type="AlphaFoldDB" id="A0AAV3R498"/>
<dbReference type="Proteomes" id="UP001454036">
    <property type="component" value="Unassembled WGS sequence"/>
</dbReference>
<evidence type="ECO:0000313" key="3">
    <source>
        <dbReference type="Proteomes" id="UP001454036"/>
    </source>
</evidence>
<keyword evidence="3" id="KW-1185">Reference proteome</keyword>
<feature type="region of interest" description="Disordered" evidence="1">
    <location>
        <begin position="191"/>
        <end position="213"/>
    </location>
</feature>
<feature type="compositionally biased region" description="Acidic residues" evidence="1">
    <location>
        <begin position="165"/>
        <end position="175"/>
    </location>
</feature>
<evidence type="ECO:0008006" key="4">
    <source>
        <dbReference type="Google" id="ProtNLM"/>
    </source>
</evidence>
<reference evidence="2 3" key="1">
    <citation type="submission" date="2024-01" db="EMBL/GenBank/DDBJ databases">
        <title>The complete chloroplast genome sequence of Lithospermum erythrorhizon: insights into the phylogenetic relationship among Boraginaceae species and the maternal lineages of purple gromwells.</title>
        <authorList>
            <person name="Okada T."/>
            <person name="Watanabe K."/>
        </authorList>
    </citation>
    <scope>NUCLEOTIDE SEQUENCE [LARGE SCALE GENOMIC DNA]</scope>
</reference>
<dbReference type="EMBL" id="BAABME010007578">
    <property type="protein sequence ID" value="GAA0171214.1"/>
    <property type="molecule type" value="Genomic_DNA"/>
</dbReference>
<evidence type="ECO:0000313" key="2">
    <source>
        <dbReference type="EMBL" id="GAA0171214.1"/>
    </source>
</evidence>
<protein>
    <recommendedName>
        <fullName evidence="4">Gag-pol polyprotein</fullName>
    </recommendedName>
</protein>
<feature type="compositionally biased region" description="Acidic residues" evidence="1">
    <location>
        <begin position="198"/>
        <end position="213"/>
    </location>
</feature>
<gene>
    <name evidence="2" type="ORF">LIER_25300</name>
</gene>
<sequence>MSNEKLVRKVLRTFPKKYAHKVTVIEEAQDLTTMSLNKLIGNLATFEMSLNEGELSKKKGIALKATSENVDDEELGETINMLAKNFNKILKSFNKKPFNGSFSSSVPDRSNNMWKKPVKQGNYGTCQSDKPKGIQCRECEGFVHIQAEFPNYLKKKSKNYSSTSSDDESEDEQDDQINNLVAFTGVLEPTITDIVNDNSEDEEDMTDEEVLEN</sequence>